<feature type="compositionally biased region" description="Polar residues" evidence="1">
    <location>
        <begin position="44"/>
        <end position="58"/>
    </location>
</feature>
<comment type="caution">
    <text evidence="3">The sequence shown here is derived from an EMBL/GenBank/DDBJ whole genome shotgun (WGS) entry which is preliminary data.</text>
</comment>
<name>A0A8H3J8D0_9LECA</name>
<evidence type="ECO:0000259" key="2">
    <source>
        <dbReference type="Pfam" id="PF20233"/>
    </source>
</evidence>
<feature type="domain" description="DUF6590" evidence="2">
    <location>
        <begin position="103"/>
        <end position="226"/>
    </location>
</feature>
<organism evidence="3 4">
    <name type="scientific">Alectoria fallacina</name>
    <dbReference type="NCBI Taxonomy" id="1903189"/>
    <lineage>
        <taxon>Eukaryota</taxon>
        <taxon>Fungi</taxon>
        <taxon>Dikarya</taxon>
        <taxon>Ascomycota</taxon>
        <taxon>Pezizomycotina</taxon>
        <taxon>Lecanoromycetes</taxon>
        <taxon>OSLEUM clade</taxon>
        <taxon>Lecanoromycetidae</taxon>
        <taxon>Lecanorales</taxon>
        <taxon>Lecanorineae</taxon>
        <taxon>Parmeliaceae</taxon>
        <taxon>Alectoria</taxon>
    </lineage>
</organism>
<dbReference type="InterPro" id="IPR046497">
    <property type="entry name" value="DUF6590"/>
</dbReference>
<dbReference type="OrthoDB" id="3438983at2759"/>
<evidence type="ECO:0000313" key="3">
    <source>
        <dbReference type="EMBL" id="CAF9942658.1"/>
    </source>
</evidence>
<dbReference type="Proteomes" id="UP000664203">
    <property type="component" value="Unassembled WGS sequence"/>
</dbReference>
<evidence type="ECO:0000313" key="4">
    <source>
        <dbReference type="Proteomes" id="UP000664203"/>
    </source>
</evidence>
<dbReference type="AlphaFoldDB" id="A0A8H3J8D0"/>
<protein>
    <recommendedName>
        <fullName evidence="2">DUF6590 domain-containing protein</fullName>
    </recommendedName>
</protein>
<reference evidence="3" key="1">
    <citation type="submission" date="2021-03" db="EMBL/GenBank/DDBJ databases">
        <authorList>
            <person name="Tagirdzhanova G."/>
        </authorList>
    </citation>
    <scope>NUCLEOTIDE SEQUENCE</scope>
</reference>
<dbReference type="Pfam" id="PF20233">
    <property type="entry name" value="DUF6590"/>
    <property type="match status" value="1"/>
</dbReference>
<keyword evidence="4" id="KW-1185">Reference proteome</keyword>
<feature type="compositionally biased region" description="Basic and acidic residues" evidence="1">
    <location>
        <begin position="17"/>
        <end position="30"/>
    </location>
</feature>
<feature type="region of interest" description="Disordered" evidence="1">
    <location>
        <begin position="1"/>
        <end position="58"/>
    </location>
</feature>
<dbReference type="EMBL" id="CAJPDR010000786">
    <property type="protein sequence ID" value="CAF9942658.1"/>
    <property type="molecule type" value="Genomic_DNA"/>
</dbReference>
<proteinExistence type="predicted"/>
<evidence type="ECO:0000256" key="1">
    <source>
        <dbReference type="SAM" id="MobiDB-lite"/>
    </source>
</evidence>
<accession>A0A8H3J8D0</accession>
<gene>
    <name evidence="3" type="ORF">ALECFALPRED_009880</name>
</gene>
<sequence length="257" mass="29035">MAGSSGGVDDGPDDDDWQRKDKAPKLHDQQDLVTSMKELDVNRTEQAQPRTSECEWRQSSLGSFRTMGTERQQRQRAHGMAGLPNPPTMLLADNRQPYTFPKHDFKRGMIFRAPLHEEDYRGASHAAYSAPSEISVVAASNVSTASGFAKNHQVMTDFGSVYSEYRFMIVVVLGPDTYTALPFYTHSGNGTVYKQGKDEYVSVQDHRCPEKCVWQSKHDPVCTEILKEKVKTLHEFTTAHLGNAVFRKYRLPYCAPR</sequence>